<keyword evidence="3" id="KW-1185">Reference proteome</keyword>
<evidence type="ECO:0000313" key="3">
    <source>
        <dbReference type="Proteomes" id="UP000006882"/>
    </source>
</evidence>
<gene>
    <name evidence="2" type="ORF">PRUPE_1G391700</name>
</gene>
<proteinExistence type="predicted"/>
<keyword evidence="1" id="KW-0812">Transmembrane</keyword>
<dbReference type="Proteomes" id="UP000006882">
    <property type="component" value="Chromosome G1"/>
</dbReference>
<name>A0A251RA71_PRUPE</name>
<sequence>MTIDLNFYFFSIKVVYLQIYLSFFSFKIFIWAYISKLLAYNFKLEFSSFSIENPIGLLSKSFGIAQKLNTFFPFHTEKYIN</sequence>
<dbReference type="AlphaFoldDB" id="A0A251RA71"/>
<protein>
    <submittedName>
        <fullName evidence="2">Uncharacterized protein</fullName>
    </submittedName>
</protein>
<keyword evidence="1" id="KW-0472">Membrane</keyword>
<dbReference type="EMBL" id="CM007651">
    <property type="protein sequence ID" value="ONI32887.1"/>
    <property type="molecule type" value="Genomic_DNA"/>
</dbReference>
<evidence type="ECO:0000256" key="1">
    <source>
        <dbReference type="SAM" id="Phobius"/>
    </source>
</evidence>
<accession>A0A251RA71</accession>
<organism evidence="2 3">
    <name type="scientific">Prunus persica</name>
    <name type="common">Peach</name>
    <name type="synonym">Amygdalus persica</name>
    <dbReference type="NCBI Taxonomy" id="3760"/>
    <lineage>
        <taxon>Eukaryota</taxon>
        <taxon>Viridiplantae</taxon>
        <taxon>Streptophyta</taxon>
        <taxon>Embryophyta</taxon>
        <taxon>Tracheophyta</taxon>
        <taxon>Spermatophyta</taxon>
        <taxon>Magnoliopsida</taxon>
        <taxon>eudicotyledons</taxon>
        <taxon>Gunneridae</taxon>
        <taxon>Pentapetalae</taxon>
        <taxon>rosids</taxon>
        <taxon>fabids</taxon>
        <taxon>Rosales</taxon>
        <taxon>Rosaceae</taxon>
        <taxon>Amygdaloideae</taxon>
        <taxon>Amygdaleae</taxon>
        <taxon>Prunus</taxon>
    </lineage>
</organism>
<evidence type="ECO:0000313" key="2">
    <source>
        <dbReference type="EMBL" id="ONI32887.1"/>
    </source>
</evidence>
<keyword evidence="1" id="KW-1133">Transmembrane helix</keyword>
<feature type="transmembrane region" description="Helical" evidence="1">
    <location>
        <begin position="15"/>
        <end position="34"/>
    </location>
</feature>
<reference evidence="2 3" key="1">
    <citation type="journal article" date="2013" name="Nat. Genet.">
        <title>The high-quality draft genome of peach (Prunus persica) identifies unique patterns of genetic diversity, domestication and genome evolution.</title>
        <authorList>
            <consortium name="International Peach Genome Initiative"/>
            <person name="Verde I."/>
            <person name="Abbott A.G."/>
            <person name="Scalabrin S."/>
            <person name="Jung S."/>
            <person name="Shu S."/>
            <person name="Marroni F."/>
            <person name="Zhebentyayeva T."/>
            <person name="Dettori M.T."/>
            <person name="Grimwood J."/>
            <person name="Cattonaro F."/>
            <person name="Zuccolo A."/>
            <person name="Rossini L."/>
            <person name="Jenkins J."/>
            <person name="Vendramin E."/>
            <person name="Meisel L.A."/>
            <person name="Decroocq V."/>
            <person name="Sosinski B."/>
            <person name="Prochnik S."/>
            <person name="Mitros T."/>
            <person name="Policriti A."/>
            <person name="Cipriani G."/>
            <person name="Dondini L."/>
            <person name="Ficklin S."/>
            <person name="Goodstein D.M."/>
            <person name="Xuan P."/>
            <person name="Del Fabbro C."/>
            <person name="Aramini V."/>
            <person name="Copetti D."/>
            <person name="Gonzalez S."/>
            <person name="Horner D.S."/>
            <person name="Falchi R."/>
            <person name="Lucas S."/>
            <person name="Mica E."/>
            <person name="Maldonado J."/>
            <person name="Lazzari B."/>
            <person name="Bielenberg D."/>
            <person name="Pirona R."/>
            <person name="Miculan M."/>
            <person name="Barakat A."/>
            <person name="Testolin R."/>
            <person name="Stella A."/>
            <person name="Tartarini S."/>
            <person name="Tonutti P."/>
            <person name="Arus P."/>
            <person name="Orellana A."/>
            <person name="Wells C."/>
            <person name="Main D."/>
            <person name="Vizzotto G."/>
            <person name="Silva H."/>
            <person name="Salamini F."/>
            <person name="Schmutz J."/>
            <person name="Morgante M."/>
            <person name="Rokhsar D.S."/>
        </authorList>
    </citation>
    <scope>NUCLEOTIDE SEQUENCE [LARGE SCALE GENOMIC DNA]</scope>
    <source>
        <strain evidence="3">cv. Nemared</strain>
    </source>
</reference>
<dbReference type="Gramene" id="ONI32887">
    <property type="protein sequence ID" value="ONI32887"/>
    <property type="gene ID" value="PRUPE_1G391700"/>
</dbReference>